<sequence>MTVQNYFSATYVEAREKFLGASQALGMTVGRAFHPNRLGPDGEALSIDSALLAPDNARSLLVITSGTHGVEGFCGSGCQVGLLNDTDFLGELRHKAVALLLIHAVNPYGFAHLRRVNEDNVDLNRNCVDFSTAKGANPDYRELDALLLPGTWPPTDADNDALASYIQQHGERKLRETVTKGQYEVPDGMFYGGGSRCWSTREVNAILGAHLPNVDRLAWVDIHTGLGAHGHGEKIFMRDDLPELQRARDWWGADVKQIVDPRSVSAVIDGPLMNAVYEGFPTVEKTTLGLEFGTYETSRVLQALRADHWLHRHPDAAADQAQQIGRDLKDVFYCDNDAWKGMVFAQARVVALQAISGLSGKGGRA</sequence>
<evidence type="ECO:0000313" key="1">
    <source>
        <dbReference type="EMBL" id="RKF38294.1"/>
    </source>
</evidence>
<evidence type="ECO:0008006" key="3">
    <source>
        <dbReference type="Google" id="ProtNLM"/>
    </source>
</evidence>
<organism evidence="1 2">
    <name type="scientific">Paraburkholderia fungorum</name>
    <dbReference type="NCBI Taxonomy" id="134537"/>
    <lineage>
        <taxon>Bacteria</taxon>
        <taxon>Pseudomonadati</taxon>
        <taxon>Pseudomonadota</taxon>
        <taxon>Betaproteobacteria</taxon>
        <taxon>Burkholderiales</taxon>
        <taxon>Burkholderiaceae</taxon>
        <taxon>Paraburkholderia</taxon>
    </lineage>
</organism>
<comment type="caution">
    <text evidence="1">The sequence shown here is derived from an EMBL/GenBank/DDBJ whole genome shotgun (WGS) entry which is preliminary data.</text>
</comment>
<protein>
    <recommendedName>
        <fullName evidence="3">DUF2817 domain-containing protein</fullName>
    </recommendedName>
</protein>
<dbReference type="InterPro" id="IPR021259">
    <property type="entry name" value="DUF2817"/>
</dbReference>
<dbReference type="AlphaFoldDB" id="A0A420FZG8"/>
<dbReference type="Proteomes" id="UP000283709">
    <property type="component" value="Unassembled WGS sequence"/>
</dbReference>
<evidence type="ECO:0000313" key="2">
    <source>
        <dbReference type="Proteomes" id="UP000283709"/>
    </source>
</evidence>
<name>A0A420FZG8_9BURK</name>
<dbReference type="CDD" id="cd06233">
    <property type="entry name" value="M14-like"/>
    <property type="match status" value="1"/>
</dbReference>
<accession>A0A420FZG8</accession>
<proteinExistence type="predicted"/>
<dbReference type="RefSeq" id="WP_120347299.1">
    <property type="nucleotide sequence ID" value="NZ_MCAS01000034.1"/>
</dbReference>
<dbReference type="OrthoDB" id="4014363at2"/>
<gene>
    <name evidence="1" type="ORF">BCY88_07530</name>
</gene>
<reference evidence="1 2" key="1">
    <citation type="submission" date="2016-07" db="EMBL/GenBank/DDBJ databases">
        <title>Genome analysis of Burkholderia fungorum ES3-20.</title>
        <authorList>
            <person name="Xu D."/>
            <person name="Yao R."/>
            <person name="Zheng S."/>
        </authorList>
    </citation>
    <scope>NUCLEOTIDE SEQUENCE [LARGE SCALE GENOMIC DNA]</scope>
    <source>
        <strain evidence="1 2">ES3-20</strain>
    </source>
</reference>
<dbReference type="Pfam" id="PF10994">
    <property type="entry name" value="DUF2817"/>
    <property type="match status" value="1"/>
</dbReference>
<dbReference type="EMBL" id="MCAS01000034">
    <property type="protein sequence ID" value="RKF38294.1"/>
    <property type="molecule type" value="Genomic_DNA"/>
</dbReference>
<dbReference type="Gene3D" id="3.40.630.10">
    <property type="entry name" value="Zn peptidases"/>
    <property type="match status" value="1"/>
</dbReference>
<dbReference type="SUPFAM" id="SSF53187">
    <property type="entry name" value="Zn-dependent exopeptidases"/>
    <property type="match status" value="1"/>
</dbReference>